<keyword evidence="3" id="KW-1185">Reference proteome</keyword>
<dbReference type="OrthoDB" id="5568005at2"/>
<evidence type="ECO:0000256" key="1">
    <source>
        <dbReference type="SAM" id="SignalP"/>
    </source>
</evidence>
<dbReference type="GO" id="GO:0030246">
    <property type="term" value="F:carbohydrate binding"/>
    <property type="evidence" value="ECO:0007669"/>
    <property type="project" value="InterPro"/>
</dbReference>
<protein>
    <submittedName>
        <fullName evidence="2">Carboxypeptidase regulatory-like domain-containing protein</fullName>
    </submittedName>
</protein>
<dbReference type="AlphaFoldDB" id="A0A7M3MEL1"/>
<dbReference type="Gene3D" id="2.60.40.1120">
    <property type="entry name" value="Carboxypeptidase-like, regulatory domain"/>
    <property type="match status" value="1"/>
</dbReference>
<keyword evidence="2" id="KW-0378">Hydrolase</keyword>
<evidence type="ECO:0000313" key="3">
    <source>
        <dbReference type="Proteomes" id="UP000448292"/>
    </source>
</evidence>
<organism evidence="2 3">
    <name type="scientific">Oceanidesulfovibrio indonesiensis</name>
    <dbReference type="NCBI Taxonomy" id="54767"/>
    <lineage>
        <taxon>Bacteria</taxon>
        <taxon>Pseudomonadati</taxon>
        <taxon>Thermodesulfobacteriota</taxon>
        <taxon>Desulfovibrionia</taxon>
        <taxon>Desulfovibrionales</taxon>
        <taxon>Desulfovibrionaceae</taxon>
        <taxon>Oceanidesulfovibrio</taxon>
    </lineage>
</organism>
<feature type="chain" id="PRO_5029738481" evidence="1">
    <location>
        <begin position="31"/>
        <end position="137"/>
    </location>
</feature>
<dbReference type="SUPFAM" id="SSF49452">
    <property type="entry name" value="Starch-binding domain-like"/>
    <property type="match status" value="1"/>
</dbReference>
<keyword evidence="2" id="KW-0645">Protease</keyword>
<sequence length="137" mass="14483">MIATRWLQSAAIILAPLFLVAFLASLPALAVSVETSAQGSAPYVTGGFGKDERTAMTRALPDYNLKLEFAQGGRAYVAGAAVRIQGQGVVIDTTVDGPWLLARLPAGSYAITASLNGVDRSENVEVRSGVTRAVFRW</sequence>
<gene>
    <name evidence="2" type="ORF">DPQ33_09115</name>
</gene>
<name>A0A7M3MEL1_9BACT</name>
<comment type="caution">
    <text evidence="2">The sequence shown here is derived from an EMBL/GenBank/DDBJ whole genome shotgun (WGS) entry which is preliminary data.</text>
</comment>
<evidence type="ECO:0000313" key="2">
    <source>
        <dbReference type="EMBL" id="TVM17335.1"/>
    </source>
</evidence>
<feature type="signal peptide" evidence="1">
    <location>
        <begin position="1"/>
        <end position="30"/>
    </location>
</feature>
<dbReference type="Proteomes" id="UP000448292">
    <property type="component" value="Unassembled WGS sequence"/>
</dbReference>
<accession>A0A7M3MEL1</accession>
<keyword evidence="2" id="KW-0121">Carboxypeptidase</keyword>
<dbReference type="EMBL" id="QMIE01000007">
    <property type="protein sequence ID" value="TVM17335.1"/>
    <property type="molecule type" value="Genomic_DNA"/>
</dbReference>
<dbReference type="GO" id="GO:0004180">
    <property type="term" value="F:carboxypeptidase activity"/>
    <property type="evidence" value="ECO:0007669"/>
    <property type="project" value="UniProtKB-KW"/>
</dbReference>
<dbReference type="InterPro" id="IPR013784">
    <property type="entry name" value="Carb-bd-like_fold"/>
</dbReference>
<dbReference type="RefSeq" id="WP_144302913.1">
    <property type="nucleotide sequence ID" value="NZ_QMIE01000007.1"/>
</dbReference>
<keyword evidence="1" id="KW-0732">Signal</keyword>
<reference evidence="2 3" key="1">
    <citation type="submission" date="2018-06" db="EMBL/GenBank/DDBJ databases">
        <title>Complete genome of Desulfovibrio indonesiensis P37SLT.</title>
        <authorList>
            <person name="Crispim J.S."/>
            <person name="Vidigal P.M.P."/>
            <person name="Silva L.C.F."/>
            <person name="Laguardia C.N."/>
            <person name="Araujo L.C."/>
            <person name="Dias R.S."/>
            <person name="Sousa M.P."/>
            <person name="Paula S.O."/>
            <person name="Silva C."/>
        </authorList>
    </citation>
    <scope>NUCLEOTIDE SEQUENCE [LARGE SCALE GENOMIC DNA]</scope>
    <source>
        <strain evidence="2 3">P37SLT</strain>
    </source>
</reference>
<proteinExistence type="predicted"/>